<evidence type="ECO:0000256" key="4">
    <source>
        <dbReference type="ARBA" id="ARBA00004798"/>
    </source>
</evidence>
<comment type="similarity">
    <text evidence="5 10">Belongs to the BPG-independent phosphoglycerate mutase family.</text>
</comment>
<dbReference type="Gene3D" id="3.40.720.10">
    <property type="entry name" value="Alkaline Phosphatase, subunit A"/>
    <property type="match status" value="1"/>
</dbReference>
<dbReference type="Pfam" id="PF01676">
    <property type="entry name" value="Metalloenzyme"/>
    <property type="match status" value="1"/>
</dbReference>
<keyword evidence="8 12" id="KW-0464">Manganese</keyword>
<comment type="function">
    <text evidence="3 10">Catalyzes the interconversion of 2-phosphoglycerate and 3-phosphoglycerate.</text>
</comment>
<dbReference type="Proteomes" id="UP000177967">
    <property type="component" value="Unassembled WGS sequence"/>
</dbReference>
<dbReference type="Pfam" id="PF06415">
    <property type="entry name" value="iPGM_N"/>
    <property type="match status" value="1"/>
</dbReference>
<dbReference type="CDD" id="cd16010">
    <property type="entry name" value="iPGM"/>
    <property type="match status" value="1"/>
</dbReference>
<dbReference type="GO" id="GO:0006007">
    <property type="term" value="P:glucose catabolic process"/>
    <property type="evidence" value="ECO:0007669"/>
    <property type="project" value="InterPro"/>
</dbReference>
<dbReference type="SUPFAM" id="SSF53649">
    <property type="entry name" value="Alkaline phosphatase-like"/>
    <property type="match status" value="1"/>
</dbReference>
<dbReference type="STRING" id="1797513.A2782_00020"/>
<dbReference type="InterPro" id="IPR006124">
    <property type="entry name" value="Metalloenzyme"/>
</dbReference>
<evidence type="ECO:0000259" key="14">
    <source>
        <dbReference type="Pfam" id="PF06415"/>
    </source>
</evidence>
<feature type="binding site" evidence="12">
    <location>
        <position position="12"/>
    </location>
    <ligand>
        <name>Mn(2+)</name>
        <dbReference type="ChEBI" id="CHEBI:29035"/>
        <label>2</label>
    </ligand>
</feature>
<dbReference type="FunFam" id="3.40.1450.10:FF:000002">
    <property type="entry name" value="2,3-bisphosphoglycerate-independent phosphoglycerate mutase"/>
    <property type="match status" value="1"/>
</dbReference>
<feature type="domain" description="BPG-independent PGAM N-terminal" evidence="14">
    <location>
        <begin position="82"/>
        <end position="327"/>
    </location>
</feature>
<evidence type="ECO:0000256" key="2">
    <source>
        <dbReference type="ARBA" id="ARBA00001936"/>
    </source>
</evidence>
<name>A0A1G1V142_9BACT</name>
<dbReference type="InterPro" id="IPR005995">
    <property type="entry name" value="Pgm_bpd_ind"/>
</dbReference>
<evidence type="ECO:0000256" key="8">
    <source>
        <dbReference type="ARBA" id="ARBA00023211"/>
    </source>
</evidence>
<dbReference type="EMBL" id="MHBW01000016">
    <property type="protein sequence ID" value="OGY09094.1"/>
    <property type="molecule type" value="Genomic_DNA"/>
</dbReference>
<reference evidence="15 16" key="1">
    <citation type="journal article" date="2016" name="Nat. Commun.">
        <title>Thousands of microbial genomes shed light on interconnected biogeochemical processes in an aquifer system.</title>
        <authorList>
            <person name="Anantharaman K."/>
            <person name="Brown C.T."/>
            <person name="Hug L.A."/>
            <person name="Sharon I."/>
            <person name="Castelle C.J."/>
            <person name="Probst A.J."/>
            <person name="Thomas B.C."/>
            <person name="Singh A."/>
            <person name="Wilkins M.J."/>
            <person name="Karaoz U."/>
            <person name="Brodie E.L."/>
            <person name="Williams K.H."/>
            <person name="Hubbard S.S."/>
            <person name="Banfield J.F."/>
        </authorList>
    </citation>
    <scope>NUCLEOTIDE SEQUENCE [LARGE SCALE GENOMIC DNA]</scope>
</reference>
<sequence length="544" mass="59689">MNSPLVVLIVMDGWGIAPAGPGNPIMAANLPNIRKFWAGYPHTTLLASGEAVGLPRGEVGNTETGHLNLGAGRIVYQDLLRINMSIANGAYFSIPAFLEAIEHVKKNNSRLHLMGLVGGGGVHSSSDHLLALLRLTKEHGLSQNVLVHAFTDGRDSPPTAGISYIAAIEQFMSTQQIGKFVSVMGRYWAMDRDLRWERTKIAYEALTVGVAQQTVSIKKAVQQSYDNGVTDEFVHPVILVENGQTPYLIKENDALIFFNFRVDRPRQLAGAFVFENFAKEAAQAHLDFDPYSEKYFKKENVKVEGSAVFARASKINNLYFATMTEYSKVIAKYAKSAFPPEIITLPLGEIIAQRNYRQLRLAESEKERFVTYYFNGQRELAFPGETRIIARSPQVATYDLTPQMSALEIVKNCQNALNSASAFRFVLINFANSDMVGHTGNYDATKIAVETVDKCVGSIVSKVDSLGGVTLITADHGNAEELLKSDGTIDTEHSNNPVPFMVVGKEFIGDSQQLQTGILADVAPTVLKILGLPKPQEMTGRSLV</sequence>
<keyword evidence="9 10" id="KW-0413">Isomerase</keyword>
<evidence type="ECO:0000313" key="15">
    <source>
        <dbReference type="EMBL" id="OGY09094.1"/>
    </source>
</evidence>
<evidence type="ECO:0000256" key="7">
    <source>
        <dbReference type="ARBA" id="ARBA00023152"/>
    </source>
</evidence>
<evidence type="ECO:0000256" key="3">
    <source>
        <dbReference type="ARBA" id="ARBA00002315"/>
    </source>
</evidence>
<feature type="binding site" evidence="12">
    <location>
        <position position="476"/>
    </location>
    <ligand>
        <name>Mn(2+)</name>
        <dbReference type="ChEBI" id="CHEBI:29035"/>
        <label>2</label>
    </ligand>
</feature>
<feature type="binding site" evidence="12">
    <location>
        <position position="475"/>
    </location>
    <ligand>
        <name>Mn(2+)</name>
        <dbReference type="ChEBI" id="CHEBI:29035"/>
        <label>2</label>
    </ligand>
</feature>
<comment type="caution">
    <text evidence="15">The sequence shown here is derived from an EMBL/GenBank/DDBJ whole genome shotgun (WGS) entry which is preliminary data.</text>
</comment>
<comment type="cofactor">
    <cofactor evidence="2">
        <name>Mn(2+)</name>
        <dbReference type="ChEBI" id="CHEBI:29035"/>
    </cofactor>
</comment>
<evidence type="ECO:0000256" key="9">
    <source>
        <dbReference type="ARBA" id="ARBA00023235"/>
    </source>
</evidence>
<dbReference type="GO" id="GO:0005829">
    <property type="term" value="C:cytosol"/>
    <property type="evidence" value="ECO:0007669"/>
    <property type="project" value="TreeGrafter"/>
</dbReference>
<dbReference type="SUPFAM" id="SSF64158">
    <property type="entry name" value="2,3-Bisphosphoglycerate-independent phosphoglycerate mutase, substrate-binding domain"/>
    <property type="match status" value="1"/>
</dbReference>
<feature type="binding site" evidence="10 11">
    <location>
        <position position="186"/>
    </location>
    <ligand>
        <name>substrate</name>
    </ligand>
</feature>
<organism evidence="15 16">
    <name type="scientific">Candidatus Blackburnbacteria bacterium RIFCSPHIGHO2_01_FULL_43_15b</name>
    <dbReference type="NCBI Taxonomy" id="1797513"/>
    <lineage>
        <taxon>Bacteria</taxon>
        <taxon>Candidatus Blackburniibacteriota</taxon>
    </lineage>
</organism>
<feature type="binding site" evidence="10 11">
    <location>
        <position position="366"/>
    </location>
    <ligand>
        <name>substrate</name>
    </ligand>
</feature>
<evidence type="ECO:0000256" key="10">
    <source>
        <dbReference type="HAMAP-Rule" id="MF_01038"/>
    </source>
</evidence>
<dbReference type="EC" id="5.4.2.12" evidence="10"/>
<comment type="catalytic activity">
    <reaction evidence="1 10">
        <text>(2R)-2-phosphoglycerate = (2R)-3-phosphoglycerate</text>
        <dbReference type="Rhea" id="RHEA:15901"/>
        <dbReference type="ChEBI" id="CHEBI:58272"/>
        <dbReference type="ChEBI" id="CHEBI:58289"/>
        <dbReference type="EC" id="5.4.2.12"/>
    </reaction>
</comment>
<dbReference type="InterPro" id="IPR036646">
    <property type="entry name" value="PGAM_B_sf"/>
</dbReference>
<feature type="binding site" evidence="10 11">
    <location>
        <position position="123"/>
    </location>
    <ligand>
        <name>substrate</name>
    </ligand>
</feature>
<feature type="binding site" evidence="10 11">
    <location>
        <begin position="154"/>
        <end position="155"/>
    </location>
    <ligand>
        <name>substrate</name>
    </ligand>
</feature>
<keyword evidence="6 12" id="KW-0479">Metal-binding</keyword>
<dbReference type="GO" id="GO:0004619">
    <property type="term" value="F:phosphoglycerate mutase activity"/>
    <property type="evidence" value="ECO:0007669"/>
    <property type="project" value="UniProtKB-UniRule"/>
</dbReference>
<gene>
    <name evidence="10" type="primary">gpmI</name>
    <name evidence="15" type="ORF">A2782_00020</name>
</gene>
<accession>A0A1G1V142</accession>
<dbReference type="HAMAP" id="MF_01038">
    <property type="entry name" value="GpmI"/>
    <property type="match status" value="1"/>
</dbReference>
<dbReference type="GO" id="GO:0030145">
    <property type="term" value="F:manganese ion binding"/>
    <property type="evidence" value="ECO:0007669"/>
    <property type="project" value="InterPro"/>
</dbReference>
<feature type="binding site" evidence="12">
    <location>
        <position position="434"/>
    </location>
    <ligand>
        <name>Mn(2+)</name>
        <dbReference type="ChEBI" id="CHEBI:29035"/>
        <label>1</label>
    </ligand>
</feature>
<evidence type="ECO:0000256" key="1">
    <source>
        <dbReference type="ARBA" id="ARBA00000370"/>
    </source>
</evidence>
<evidence type="ECO:0000256" key="6">
    <source>
        <dbReference type="ARBA" id="ARBA00022723"/>
    </source>
</evidence>
<feature type="binding site" evidence="12">
    <location>
        <position position="438"/>
    </location>
    <ligand>
        <name>Mn(2+)</name>
        <dbReference type="ChEBI" id="CHEBI:29035"/>
        <label>1</label>
    </ligand>
</feature>
<feature type="binding site" evidence="12">
    <location>
        <position position="493"/>
    </location>
    <ligand>
        <name>Mn(2+)</name>
        <dbReference type="ChEBI" id="CHEBI:29035"/>
        <label>1</label>
    </ligand>
</feature>
<feature type="binding site" evidence="10 11">
    <location>
        <position position="192"/>
    </location>
    <ligand>
        <name>substrate</name>
    </ligand>
</feature>
<dbReference type="AlphaFoldDB" id="A0A1G1V142"/>
<dbReference type="Gene3D" id="3.40.1450.10">
    <property type="entry name" value="BPG-independent phosphoglycerate mutase, domain B"/>
    <property type="match status" value="1"/>
</dbReference>
<keyword evidence="7 10" id="KW-0324">Glycolysis</keyword>
<dbReference type="GO" id="GO:0006096">
    <property type="term" value="P:glycolytic process"/>
    <property type="evidence" value="ECO:0007669"/>
    <property type="project" value="UniProtKB-UniRule"/>
</dbReference>
<dbReference type="PIRSF" id="PIRSF001492">
    <property type="entry name" value="IPGAM"/>
    <property type="match status" value="1"/>
</dbReference>
<evidence type="ECO:0000256" key="5">
    <source>
        <dbReference type="ARBA" id="ARBA00008819"/>
    </source>
</evidence>
<protein>
    <recommendedName>
        <fullName evidence="10">2,3-bisphosphoglycerate-independent phosphoglycerate mutase</fullName>
        <shortName evidence="10">BPG-independent PGAM</shortName>
        <shortName evidence="10">Phosphoglyceromutase</shortName>
        <shortName evidence="10">iPGM</shortName>
        <ecNumber evidence="10">5.4.2.12</ecNumber>
    </recommendedName>
</protein>
<evidence type="ECO:0000256" key="12">
    <source>
        <dbReference type="PIRSR" id="PIRSR001492-3"/>
    </source>
</evidence>
<dbReference type="InterPro" id="IPR017850">
    <property type="entry name" value="Alkaline_phosphatase_core_sf"/>
</dbReference>
<evidence type="ECO:0000256" key="11">
    <source>
        <dbReference type="PIRSR" id="PIRSR001492-2"/>
    </source>
</evidence>
<feature type="domain" description="Metalloenzyme" evidence="13">
    <location>
        <begin position="6"/>
        <end position="533"/>
    </location>
</feature>
<evidence type="ECO:0000259" key="13">
    <source>
        <dbReference type="Pfam" id="PF01676"/>
    </source>
</evidence>
<dbReference type="UniPathway" id="UPA00109">
    <property type="reaction ID" value="UER00186"/>
</dbReference>
<dbReference type="InterPro" id="IPR011258">
    <property type="entry name" value="BPG-indep_PGM_N"/>
</dbReference>
<dbReference type="PANTHER" id="PTHR31637:SF0">
    <property type="entry name" value="2,3-BISPHOSPHOGLYCERATE-INDEPENDENT PHOSPHOGLYCERATE MUTASE"/>
    <property type="match status" value="1"/>
</dbReference>
<evidence type="ECO:0000313" key="16">
    <source>
        <dbReference type="Proteomes" id="UP000177967"/>
    </source>
</evidence>
<comment type="pathway">
    <text evidence="4 10">Carbohydrate degradation; glycolysis; pyruvate from D-glyceraldehyde 3-phosphate: step 3/5.</text>
</comment>
<feature type="binding site" evidence="10 11">
    <location>
        <begin position="261"/>
        <end position="264"/>
    </location>
    <ligand>
        <name>substrate</name>
    </ligand>
</feature>
<proteinExistence type="inferred from homology"/>
<dbReference type="PANTHER" id="PTHR31637">
    <property type="entry name" value="2,3-BISPHOSPHOGLYCERATE-INDEPENDENT PHOSPHOGLYCERATE MUTASE"/>
    <property type="match status" value="1"/>
</dbReference>
<comment type="subunit">
    <text evidence="10">Monomer.</text>
</comment>
<comment type="caution">
    <text evidence="10">Lacks conserved residue(s) required for the propagation of feature annotation.</text>
</comment>